<evidence type="ECO:0000313" key="2">
    <source>
        <dbReference type="EMBL" id="SIS39909.1"/>
    </source>
</evidence>
<dbReference type="PROSITE" id="PS51257">
    <property type="entry name" value="PROKAR_LIPOPROTEIN"/>
    <property type="match status" value="1"/>
</dbReference>
<accession>A0A1N7IS29</accession>
<gene>
    <name evidence="2" type="ORF">SAMN05421790_101299</name>
</gene>
<name>A0A1N7IS29_9BACL</name>
<dbReference type="RefSeq" id="WP_143456991.1">
    <property type="nucleotide sequence ID" value="NZ_CP048103.1"/>
</dbReference>
<organism evidence="2 3">
    <name type="scientific">Kroppenstedtia eburnea</name>
    <dbReference type="NCBI Taxonomy" id="714067"/>
    <lineage>
        <taxon>Bacteria</taxon>
        <taxon>Bacillati</taxon>
        <taxon>Bacillota</taxon>
        <taxon>Bacilli</taxon>
        <taxon>Bacillales</taxon>
        <taxon>Thermoactinomycetaceae</taxon>
        <taxon>Kroppenstedtia</taxon>
    </lineage>
</organism>
<keyword evidence="3" id="KW-1185">Reference proteome</keyword>
<protein>
    <submittedName>
        <fullName evidence="2">Uncharacterized protein</fullName>
    </submittedName>
</protein>
<keyword evidence="1" id="KW-0732">Signal</keyword>
<dbReference type="Proteomes" id="UP000186795">
    <property type="component" value="Unassembled WGS sequence"/>
</dbReference>
<evidence type="ECO:0000313" key="3">
    <source>
        <dbReference type="Proteomes" id="UP000186795"/>
    </source>
</evidence>
<dbReference type="EMBL" id="FTOD01000001">
    <property type="protein sequence ID" value="SIS39909.1"/>
    <property type="molecule type" value="Genomic_DNA"/>
</dbReference>
<proteinExistence type="predicted"/>
<dbReference type="AlphaFoldDB" id="A0A1N7IS29"/>
<feature type="signal peptide" evidence="1">
    <location>
        <begin position="1"/>
        <end position="22"/>
    </location>
</feature>
<evidence type="ECO:0000256" key="1">
    <source>
        <dbReference type="SAM" id="SignalP"/>
    </source>
</evidence>
<reference evidence="3" key="1">
    <citation type="submission" date="2017-01" db="EMBL/GenBank/DDBJ databases">
        <authorList>
            <person name="Varghese N."/>
            <person name="Submissions S."/>
        </authorList>
    </citation>
    <scope>NUCLEOTIDE SEQUENCE [LARGE SCALE GENOMIC DNA]</scope>
    <source>
        <strain evidence="3">DSM 45196</strain>
    </source>
</reference>
<sequence>MVKKTILLLVIVIFSCSTSVLAHDGVTNFAADKIAPTYGMTGAWIDYQLPGYTNDPARYIEHNFVWEEKQGLEAYEPENAFEGLDPSGMEIDLNFYGYDDVVWGQGAYSEDQDSNFWYTDMPYGYIDTSFDDNDDEPTIGLGSGYWFLAQHSTYYYATSYLKEPYTAEKDDFKVTVSRTHFHDTWDWEGVPIICSGEYADPWCRFEDGYPDKGGAKVVPSWTGSAPGSVKWSYPSYDYPLTPPQHNNEVCEGITCAPK</sequence>
<dbReference type="OrthoDB" id="2988339at2"/>
<feature type="chain" id="PRO_5012071531" evidence="1">
    <location>
        <begin position="23"/>
        <end position="258"/>
    </location>
</feature>